<reference evidence="9 10" key="1">
    <citation type="journal article" date="2022" name="Front. Microbiol.">
        <title>High genomic differentiation and limited gene flow indicate recent cryptic speciation within the genus Laspinema (cyanobacteria).</title>
        <authorList>
            <person name="Stanojkovic A."/>
            <person name="Skoupy S."/>
            <person name="Skaloud P."/>
            <person name="Dvorak P."/>
        </authorList>
    </citation>
    <scope>NUCLEOTIDE SEQUENCE [LARGE SCALE GENOMIC DNA]</scope>
    <source>
        <strain evidence="9 10">D2a</strain>
    </source>
</reference>
<dbReference type="RefSeq" id="WP_368008789.1">
    <property type="nucleotide sequence ID" value="NZ_JAMXFF010000047.1"/>
</dbReference>
<dbReference type="PANTHER" id="PTHR10720:SF0">
    <property type="entry name" value="HEME OXYGENASE"/>
    <property type="match status" value="1"/>
</dbReference>
<dbReference type="InterPro" id="IPR002051">
    <property type="entry name" value="Haem_Oase"/>
</dbReference>
<evidence type="ECO:0000256" key="3">
    <source>
        <dbReference type="ARBA" id="ARBA00022617"/>
    </source>
</evidence>
<keyword evidence="6" id="KW-0408">Iron</keyword>
<dbReference type="PRINTS" id="PR00088">
    <property type="entry name" value="HAEMOXYGNASE"/>
</dbReference>
<comment type="similarity">
    <text evidence="1">Belongs to the heme oxygenase family.</text>
</comment>
<keyword evidence="10" id="KW-1185">Reference proteome</keyword>
<dbReference type="PROSITE" id="PS00593">
    <property type="entry name" value="HEME_OXYGENASE"/>
    <property type="match status" value="1"/>
</dbReference>
<keyword evidence="4" id="KW-0479">Metal-binding</keyword>
<dbReference type="InterPro" id="IPR018207">
    <property type="entry name" value="Haem_oxygenase_CS"/>
</dbReference>
<evidence type="ECO:0000256" key="1">
    <source>
        <dbReference type="ARBA" id="ARBA00006134"/>
    </source>
</evidence>
<gene>
    <name evidence="9" type="ORF">NG799_23650</name>
</gene>
<evidence type="ECO:0000256" key="4">
    <source>
        <dbReference type="ARBA" id="ARBA00022723"/>
    </source>
</evidence>
<dbReference type="InterPro" id="IPR016084">
    <property type="entry name" value="Haem_Oase-like_multi-hlx"/>
</dbReference>
<name>A0ABT2MZK3_9CYAN</name>
<evidence type="ECO:0000313" key="9">
    <source>
        <dbReference type="EMBL" id="MCT7969316.1"/>
    </source>
</evidence>
<evidence type="ECO:0000256" key="2">
    <source>
        <dbReference type="ARBA" id="ARBA00012360"/>
    </source>
</evidence>
<dbReference type="SUPFAM" id="SSF48613">
    <property type="entry name" value="Heme oxygenase-like"/>
    <property type="match status" value="1"/>
</dbReference>
<keyword evidence="3" id="KW-0349">Heme</keyword>
<evidence type="ECO:0000256" key="7">
    <source>
        <dbReference type="ARBA" id="ARBA00048328"/>
    </source>
</evidence>
<dbReference type="Pfam" id="PF01126">
    <property type="entry name" value="Heme_oxygenase"/>
    <property type="match status" value="1"/>
</dbReference>
<comment type="catalytic activity">
    <reaction evidence="7">
        <text>heme b + 3 reduced [NADPH--hemoprotein reductase] + 3 O2 = biliverdin IXalpha + CO + Fe(2+) + 3 oxidized [NADPH--hemoprotein reductase] + 3 H2O + H(+)</text>
        <dbReference type="Rhea" id="RHEA:21764"/>
        <dbReference type="Rhea" id="RHEA-COMP:11964"/>
        <dbReference type="Rhea" id="RHEA-COMP:11965"/>
        <dbReference type="ChEBI" id="CHEBI:15377"/>
        <dbReference type="ChEBI" id="CHEBI:15378"/>
        <dbReference type="ChEBI" id="CHEBI:15379"/>
        <dbReference type="ChEBI" id="CHEBI:17245"/>
        <dbReference type="ChEBI" id="CHEBI:29033"/>
        <dbReference type="ChEBI" id="CHEBI:57618"/>
        <dbReference type="ChEBI" id="CHEBI:57991"/>
        <dbReference type="ChEBI" id="CHEBI:58210"/>
        <dbReference type="ChEBI" id="CHEBI:60344"/>
        <dbReference type="EC" id="1.14.14.18"/>
    </reaction>
</comment>
<evidence type="ECO:0000256" key="8">
    <source>
        <dbReference type="SAM" id="MobiDB-lite"/>
    </source>
</evidence>
<dbReference type="EC" id="1.14.14.18" evidence="2"/>
<dbReference type="Gene3D" id="1.20.910.10">
    <property type="entry name" value="Heme oxygenase-like"/>
    <property type="match status" value="1"/>
</dbReference>
<keyword evidence="5" id="KW-0560">Oxidoreductase</keyword>
<dbReference type="PANTHER" id="PTHR10720">
    <property type="entry name" value="HEME OXYGENASE"/>
    <property type="match status" value="1"/>
</dbReference>
<protein>
    <recommendedName>
        <fullName evidence="2">heme oxygenase (biliverdin-producing)</fullName>
        <ecNumber evidence="2">1.14.14.18</ecNumber>
    </recommendedName>
</protein>
<evidence type="ECO:0000256" key="6">
    <source>
        <dbReference type="ARBA" id="ARBA00023004"/>
    </source>
</evidence>
<evidence type="ECO:0000256" key="5">
    <source>
        <dbReference type="ARBA" id="ARBA00023002"/>
    </source>
</evidence>
<organism evidence="9 10">
    <name type="scientific">Laspinema palackyanum D2a</name>
    <dbReference type="NCBI Taxonomy" id="2953684"/>
    <lineage>
        <taxon>Bacteria</taxon>
        <taxon>Bacillati</taxon>
        <taxon>Cyanobacteriota</taxon>
        <taxon>Cyanophyceae</taxon>
        <taxon>Oscillatoriophycideae</taxon>
        <taxon>Oscillatoriales</taxon>
        <taxon>Laspinemataceae</taxon>
        <taxon>Laspinema</taxon>
        <taxon>Laspinema palackyanum</taxon>
    </lineage>
</organism>
<dbReference type="InterPro" id="IPR016053">
    <property type="entry name" value="Haem_Oase-like"/>
</dbReference>
<evidence type="ECO:0000313" key="10">
    <source>
        <dbReference type="Proteomes" id="UP001525890"/>
    </source>
</evidence>
<dbReference type="CDD" id="cd19165">
    <property type="entry name" value="HemeO"/>
    <property type="match status" value="1"/>
</dbReference>
<feature type="region of interest" description="Disordered" evidence="8">
    <location>
        <begin position="229"/>
        <end position="251"/>
    </location>
</feature>
<accession>A0ABT2MZK3</accession>
<dbReference type="PIRSF" id="PIRSF000343">
    <property type="entry name" value="Haem_Oase"/>
    <property type="match status" value="1"/>
</dbReference>
<sequence length="251" mass="28649">MSHDLATRLREGTQKSHTAAENTAYMKCFLKGIVEREPFRKLLANLYWVYRVLEEAMRQHQDDPVVGPMYFPELNRTANLEKDLAFYYGENWQSEIVPLNAGQIYVDRLQHLADTDPALLIAHAYTRYMGDLSGGQSLKKIIRSALDLPENQGTSLHEFEEIPTVEARRAFKEKYRDALNSLPVDEATIERIVEEANYAFHLNRDVVHELEDDVKAAIGDHVFELLTKQDKPGSTERHSRHSASIPAEVGA</sequence>
<comment type="caution">
    <text evidence="9">The sequence shown here is derived from an EMBL/GenBank/DDBJ whole genome shotgun (WGS) entry which is preliminary data.</text>
</comment>
<dbReference type="Proteomes" id="UP001525890">
    <property type="component" value="Unassembled WGS sequence"/>
</dbReference>
<dbReference type="EMBL" id="JAMXFF010000047">
    <property type="protein sequence ID" value="MCT7969316.1"/>
    <property type="molecule type" value="Genomic_DNA"/>
</dbReference>
<proteinExistence type="inferred from homology"/>